<dbReference type="EMBL" id="WBVX01000046">
    <property type="protein sequence ID" value="KAB2676537.1"/>
    <property type="molecule type" value="Genomic_DNA"/>
</dbReference>
<dbReference type="InterPro" id="IPR003477">
    <property type="entry name" value="PemK-like"/>
</dbReference>
<dbReference type="RefSeq" id="WP_151654006.1">
    <property type="nucleotide sequence ID" value="NZ_WBVX01000046.1"/>
</dbReference>
<comment type="caution">
    <text evidence="1">The sequence shown here is derived from an EMBL/GenBank/DDBJ whole genome shotgun (WGS) entry which is preliminary data.</text>
</comment>
<dbReference type="InterPro" id="IPR011067">
    <property type="entry name" value="Plasmid_toxin/cell-grow_inhib"/>
</dbReference>
<dbReference type="Pfam" id="PF02452">
    <property type="entry name" value="PemK_toxin"/>
    <property type="match status" value="1"/>
</dbReference>
<accession>A0A6L3Y944</accession>
<dbReference type="AlphaFoldDB" id="A0A6L3Y944"/>
<dbReference type="Proteomes" id="UP000481643">
    <property type="component" value="Unassembled WGS sequence"/>
</dbReference>
<reference evidence="1 2" key="1">
    <citation type="submission" date="2019-09" db="EMBL/GenBank/DDBJ databases">
        <title>Taxonomic organization of the family Brucellaceae based on a phylogenomic approach.</title>
        <authorList>
            <person name="Leclercq S."/>
            <person name="Cloeckaert A."/>
            <person name="Zygmunt M.S."/>
        </authorList>
    </citation>
    <scope>NUCLEOTIDE SEQUENCE [LARGE SCALE GENOMIC DNA]</scope>
    <source>
        <strain evidence="1 2">WS1830</strain>
    </source>
</reference>
<gene>
    <name evidence="1" type="ORF">F9L08_26455</name>
</gene>
<sequence>MLERGQVVRFFYLWKRQADAGEESGRKARPVCIVIRTPDNPGRVFLFPITSQQPDENRLSLAIPQIECRRAGLAFPCWLILDEFNRVDLDKAYDFEDTRPIGTLSPAFLVRVAKTIKQAAEAHRISSVQRS</sequence>
<dbReference type="Gene3D" id="2.30.30.110">
    <property type="match status" value="1"/>
</dbReference>
<name>A0A6L3Y944_9HYPH</name>
<protein>
    <recommendedName>
        <fullName evidence="3">PemK-like protein</fullName>
    </recommendedName>
</protein>
<evidence type="ECO:0008006" key="3">
    <source>
        <dbReference type="Google" id="ProtNLM"/>
    </source>
</evidence>
<proteinExistence type="predicted"/>
<evidence type="ECO:0000313" key="2">
    <source>
        <dbReference type="Proteomes" id="UP000481643"/>
    </source>
</evidence>
<evidence type="ECO:0000313" key="1">
    <source>
        <dbReference type="EMBL" id="KAB2676537.1"/>
    </source>
</evidence>
<dbReference type="GO" id="GO:0003677">
    <property type="term" value="F:DNA binding"/>
    <property type="evidence" value="ECO:0007669"/>
    <property type="project" value="InterPro"/>
</dbReference>
<organism evidence="1 2">
    <name type="scientific">Brucella tritici</name>
    <dbReference type="NCBI Taxonomy" id="94626"/>
    <lineage>
        <taxon>Bacteria</taxon>
        <taxon>Pseudomonadati</taxon>
        <taxon>Pseudomonadota</taxon>
        <taxon>Alphaproteobacteria</taxon>
        <taxon>Hyphomicrobiales</taxon>
        <taxon>Brucellaceae</taxon>
        <taxon>Brucella/Ochrobactrum group</taxon>
        <taxon>Brucella</taxon>
    </lineage>
</organism>